<keyword evidence="2 5" id="KW-0547">Nucleotide-binding</keyword>
<evidence type="ECO:0000256" key="3">
    <source>
        <dbReference type="ARBA" id="ARBA00022777"/>
    </source>
</evidence>
<proteinExistence type="predicted"/>
<feature type="transmembrane region" description="Helical" evidence="7">
    <location>
        <begin position="430"/>
        <end position="451"/>
    </location>
</feature>
<keyword evidence="7" id="KW-0472">Membrane</keyword>
<feature type="compositionally biased region" description="Polar residues" evidence="6">
    <location>
        <begin position="354"/>
        <end position="377"/>
    </location>
</feature>
<dbReference type="RefSeq" id="WP_146415498.1">
    <property type="nucleotide sequence ID" value="NZ_SJPZ01000002.1"/>
</dbReference>
<keyword evidence="1 9" id="KW-0808">Transferase</keyword>
<evidence type="ECO:0000256" key="6">
    <source>
        <dbReference type="SAM" id="MobiDB-lite"/>
    </source>
</evidence>
<dbReference type="Proteomes" id="UP000316476">
    <property type="component" value="Unassembled WGS sequence"/>
</dbReference>
<evidence type="ECO:0000256" key="4">
    <source>
        <dbReference type="ARBA" id="ARBA00022840"/>
    </source>
</evidence>
<dbReference type="EMBL" id="SJPZ01000002">
    <property type="protein sequence ID" value="TWU62746.1"/>
    <property type="molecule type" value="Genomic_DNA"/>
</dbReference>
<keyword evidence="7" id="KW-1133">Transmembrane helix</keyword>
<evidence type="ECO:0000256" key="7">
    <source>
        <dbReference type="SAM" id="Phobius"/>
    </source>
</evidence>
<dbReference type="PANTHER" id="PTHR43289">
    <property type="entry name" value="MITOGEN-ACTIVATED PROTEIN KINASE KINASE KINASE 20-RELATED"/>
    <property type="match status" value="1"/>
</dbReference>
<dbReference type="OrthoDB" id="6111975at2"/>
<comment type="caution">
    <text evidence="9">The sequence shown here is derived from an EMBL/GenBank/DDBJ whole genome shotgun (WGS) entry which is preliminary data.</text>
</comment>
<keyword evidence="4 5" id="KW-0067">ATP-binding</keyword>
<feature type="region of interest" description="Disordered" evidence="6">
    <location>
        <begin position="300"/>
        <end position="377"/>
    </location>
</feature>
<evidence type="ECO:0000259" key="8">
    <source>
        <dbReference type="PROSITE" id="PS50011"/>
    </source>
</evidence>
<accession>A0A5C6FQH3</accession>
<feature type="binding site" evidence="5">
    <location>
        <position position="39"/>
    </location>
    <ligand>
        <name>ATP</name>
        <dbReference type="ChEBI" id="CHEBI:30616"/>
    </ligand>
</feature>
<dbReference type="CDD" id="cd14014">
    <property type="entry name" value="STKc_PknB_like"/>
    <property type="match status" value="1"/>
</dbReference>
<dbReference type="AlphaFoldDB" id="A0A5C6FQH3"/>
<evidence type="ECO:0000256" key="5">
    <source>
        <dbReference type="PROSITE-ProRule" id="PRU10141"/>
    </source>
</evidence>
<keyword evidence="7" id="KW-0812">Transmembrane</keyword>
<evidence type="ECO:0000256" key="1">
    <source>
        <dbReference type="ARBA" id="ARBA00022679"/>
    </source>
</evidence>
<keyword evidence="3 9" id="KW-0418">Kinase</keyword>
<evidence type="ECO:0000313" key="10">
    <source>
        <dbReference type="Proteomes" id="UP000316476"/>
    </source>
</evidence>
<name>A0A5C6FQH3_9PLAN</name>
<dbReference type="SMART" id="SM00220">
    <property type="entry name" value="S_TKc"/>
    <property type="match status" value="1"/>
</dbReference>
<feature type="domain" description="Protein kinase" evidence="8">
    <location>
        <begin position="10"/>
        <end position="269"/>
    </location>
</feature>
<sequence>MSSLEFLGPYRVGELIGRGGMGSVYEATHEQTKEKVAVKLIASHVADEMRFRRRFAAEVEALKQLRHENIVRLIGYGEEQGQLFYAMELVDGESLRTIIRRQQRLPWIRAVDFAIQICGALKHAHDVGVIHRDLKPANLLVDRNDKIKMVDFGIAKLFGFGEQTMAGSVLGTADYMAPEQADSGSITIRTDLYALGSVIYAMLVGRPPFSDKSSTKVLESLRHETPVSLQTLDPNLPDDLVDLVDELLAKDPDDRPPTALKVGNRLKALRAGMLRDSTWNERGAATQLLTESEAKDFVAAHQAKADVDTSPEGTATGSIEPPGEAGSISGDDTGERHKDRTGESRSRNDIGTKANDQGSPPAKDSSNPGRSANVTVNVPPNQATEVSQQHGVISDDPAHNDASRTHFQTVDASKRSDDGQVHPDSNKPTWIHGLSLAGMIAILIGIGVYLFGTMRTPSADELFDEISRAESGNRLTSVEPRIRYFLNTFGDDPRREQVATWQLEMELQQVMNRLQFKVNHRGLDQLAPHEQTFFRAMQLRSDSPEQAGEQMSLWLTLFAGADTVQPDQVQQMTRLIRHELARLDAGESVESSDPRIHELMQRIYASRHKRSEQERKDMLNALIRLHENDPWAAPVVQRAREELQSIETTDAVTAAADTQIDADTEVQDTQIPGIDDSVADESNE</sequence>
<dbReference type="EC" id="2.7.11.1" evidence="9"/>
<organism evidence="9 10">
    <name type="scientific">Crateriforma conspicua</name>
    <dbReference type="NCBI Taxonomy" id="2527996"/>
    <lineage>
        <taxon>Bacteria</taxon>
        <taxon>Pseudomonadati</taxon>
        <taxon>Planctomycetota</taxon>
        <taxon>Planctomycetia</taxon>
        <taxon>Planctomycetales</taxon>
        <taxon>Planctomycetaceae</taxon>
        <taxon>Crateriforma</taxon>
    </lineage>
</organism>
<evidence type="ECO:0000256" key="2">
    <source>
        <dbReference type="ARBA" id="ARBA00022741"/>
    </source>
</evidence>
<dbReference type="InterPro" id="IPR000719">
    <property type="entry name" value="Prot_kinase_dom"/>
</dbReference>
<reference evidence="9 10" key="1">
    <citation type="submission" date="2019-02" db="EMBL/GenBank/DDBJ databases">
        <title>Deep-cultivation of Planctomycetes and their phenomic and genomic characterization uncovers novel biology.</title>
        <authorList>
            <person name="Wiegand S."/>
            <person name="Jogler M."/>
            <person name="Boedeker C."/>
            <person name="Pinto D."/>
            <person name="Vollmers J."/>
            <person name="Rivas-Marin E."/>
            <person name="Kohn T."/>
            <person name="Peeters S.H."/>
            <person name="Heuer A."/>
            <person name="Rast P."/>
            <person name="Oberbeckmann S."/>
            <person name="Bunk B."/>
            <person name="Jeske O."/>
            <person name="Meyerdierks A."/>
            <person name="Storesund J.E."/>
            <person name="Kallscheuer N."/>
            <person name="Luecker S."/>
            <person name="Lage O.M."/>
            <person name="Pohl T."/>
            <person name="Merkel B.J."/>
            <person name="Hornburger P."/>
            <person name="Mueller R.-W."/>
            <person name="Bruemmer F."/>
            <person name="Labrenz M."/>
            <person name="Spormann A.M."/>
            <person name="Op Den Camp H."/>
            <person name="Overmann J."/>
            <person name="Amann R."/>
            <person name="Jetten M.S.M."/>
            <person name="Mascher T."/>
            <person name="Medema M.H."/>
            <person name="Devos D.P."/>
            <person name="Kaster A.-K."/>
            <person name="Ovreas L."/>
            <person name="Rohde M."/>
            <person name="Galperin M.Y."/>
            <person name="Jogler C."/>
        </authorList>
    </citation>
    <scope>NUCLEOTIDE SEQUENCE [LARGE SCALE GENOMIC DNA]</scope>
    <source>
        <strain evidence="9 10">V7</strain>
    </source>
</reference>
<evidence type="ECO:0000313" key="9">
    <source>
        <dbReference type="EMBL" id="TWU62746.1"/>
    </source>
</evidence>
<dbReference type="PROSITE" id="PS50011">
    <property type="entry name" value="PROTEIN_KINASE_DOM"/>
    <property type="match status" value="1"/>
</dbReference>
<dbReference type="PANTHER" id="PTHR43289:SF6">
    <property type="entry name" value="SERINE_THREONINE-PROTEIN KINASE NEKL-3"/>
    <property type="match status" value="1"/>
</dbReference>
<dbReference type="Pfam" id="PF00069">
    <property type="entry name" value="Pkinase"/>
    <property type="match status" value="1"/>
</dbReference>
<dbReference type="GO" id="GO:0005524">
    <property type="term" value="F:ATP binding"/>
    <property type="evidence" value="ECO:0007669"/>
    <property type="project" value="UniProtKB-UniRule"/>
</dbReference>
<gene>
    <name evidence="9" type="primary">pknH_2</name>
    <name evidence="9" type="ORF">V7x_44820</name>
</gene>
<dbReference type="InterPro" id="IPR008271">
    <property type="entry name" value="Ser/Thr_kinase_AS"/>
</dbReference>
<protein>
    <submittedName>
        <fullName evidence="9">Serine/threonine-protein kinase PknH</fullName>
        <ecNumber evidence="9">2.7.11.1</ecNumber>
    </submittedName>
</protein>
<feature type="region of interest" description="Disordered" evidence="6">
    <location>
        <begin position="653"/>
        <end position="684"/>
    </location>
</feature>
<dbReference type="GO" id="GO:0004674">
    <property type="term" value="F:protein serine/threonine kinase activity"/>
    <property type="evidence" value="ECO:0007669"/>
    <property type="project" value="UniProtKB-EC"/>
</dbReference>
<dbReference type="InterPro" id="IPR017441">
    <property type="entry name" value="Protein_kinase_ATP_BS"/>
</dbReference>
<dbReference type="Gene3D" id="3.30.200.20">
    <property type="entry name" value="Phosphorylase Kinase, domain 1"/>
    <property type="match status" value="1"/>
</dbReference>
<dbReference type="Gene3D" id="1.10.510.10">
    <property type="entry name" value="Transferase(Phosphotransferase) domain 1"/>
    <property type="match status" value="1"/>
</dbReference>
<dbReference type="PROSITE" id="PS00108">
    <property type="entry name" value="PROTEIN_KINASE_ST"/>
    <property type="match status" value="1"/>
</dbReference>
<feature type="compositionally biased region" description="Basic and acidic residues" evidence="6">
    <location>
        <begin position="333"/>
        <end position="350"/>
    </location>
</feature>
<dbReference type="SUPFAM" id="SSF56112">
    <property type="entry name" value="Protein kinase-like (PK-like)"/>
    <property type="match status" value="1"/>
</dbReference>
<dbReference type="InterPro" id="IPR011009">
    <property type="entry name" value="Kinase-like_dom_sf"/>
</dbReference>
<dbReference type="PROSITE" id="PS00107">
    <property type="entry name" value="PROTEIN_KINASE_ATP"/>
    <property type="match status" value="1"/>
</dbReference>